<dbReference type="AlphaFoldDB" id="A4BJK5"/>
<dbReference type="Pfam" id="PF13681">
    <property type="entry name" value="PilX"/>
    <property type="match status" value="1"/>
</dbReference>
<dbReference type="InterPro" id="IPR025746">
    <property type="entry name" value="PilX_N_dom"/>
</dbReference>
<evidence type="ECO:0000313" key="4">
    <source>
        <dbReference type="Proteomes" id="UP000005953"/>
    </source>
</evidence>
<dbReference type="Proteomes" id="UP000005953">
    <property type="component" value="Unassembled WGS sequence"/>
</dbReference>
<evidence type="ECO:0000313" key="3">
    <source>
        <dbReference type="EMBL" id="EAR07709.1"/>
    </source>
</evidence>
<dbReference type="InterPro" id="IPR025205">
    <property type="entry name" value="PilX/PilW_C"/>
</dbReference>
<protein>
    <recommendedName>
        <fullName evidence="5">Type 4 fimbrial biogenesis protein PilX N-terminal domain-containing protein</fullName>
    </recommendedName>
</protein>
<organism evidence="3 4">
    <name type="scientific">Reinekea blandensis MED297</name>
    <dbReference type="NCBI Taxonomy" id="314283"/>
    <lineage>
        <taxon>Bacteria</taxon>
        <taxon>Pseudomonadati</taxon>
        <taxon>Pseudomonadota</taxon>
        <taxon>Gammaproteobacteria</taxon>
        <taxon>Oceanospirillales</taxon>
        <taxon>Saccharospirillaceae</taxon>
        <taxon>Reinekea</taxon>
    </lineage>
</organism>
<name>A4BJK5_9GAMM</name>
<proteinExistence type="predicted"/>
<accession>A4BJK5</accession>
<evidence type="ECO:0000259" key="2">
    <source>
        <dbReference type="Pfam" id="PF14341"/>
    </source>
</evidence>
<evidence type="ECO:0000259" key="1">
    <source>
        <dbReference type="Pfam" id="PF13681"/>
    </source>
</evidence>
<reference evidence="3 4" key="1">
    <citation type="submission" date="2006-02" db="EMBL/GenBank/DDBJ databases">
        <authorList>
            <person name="Pinhassi J."/>
            <person name="Pedros-Alio C."/>
            <person name="Ferriera S."/>
            <person name="Johnson J."/>
            <person name="Kravitz S."/>
            <person name="Halpern A."/>
            <person name="Remington K."/>
            <person name="Beeson K."/>
            <person name="Tran B."/>
            <person name="Rogers Y.-H."/>
            <person name="Friedman R."/>
            <person name="Venter J.C."/>
        </authorList>
    </citation>
    <scope>NUCLEOTIDE SEQUENCE [LARGE SCALE GENOMIC DNA]</scope>
    <source>
        <strain evidence="3 4">MED297</strain>
    </source>
</reference>
<feature type="domain" description="PilX/PilW C-terminal" evidence="1">
    <location>
        <begin position="139"/>
        <end position="206"/>
    </location>
</feature>
<dbReference type="HOGENOM" id="CLU_103317_2_0_6"/>
<dbReference type="STRING" id="314283.MED297_18211"/>
<comment type="caution">
    <text evidence="3">The sequence shown here is derived from an EMBL/GenBank/DDBJ whole genome shotgun (WGS) entry which is preliminary data.</text>
</comment>
<keyword evidence="4" id="KW-1185">Reference proteome</keyword>
<evidence type="ECO:0008006" key="5">
    <source>
        <dbReference type="Google" id="ProtNLM"/>
    </source>
</evidence>
<dbReference type="RefSeq" id="WP_008044121.1">
    <property type="nucleotide sequence ID" value="NZ_CH724151.1"/>
</dbReference>
<sequence>MSIYRKQSGVVLLVALVFLLILTVAGVSAMRLATVEERMTGNFADRSVAFQAAEAALQEGEEFLRGKNYQQDNFYESCVQTECFQADCTNGLCFTGEFDAGDECVITPASSPSTEIYQDVDVWADGSGRHRVAVFDLDETGPIPPARYVIEFYCFAVKTPEAVPSEQYDASNRYSPTYWEPLYRVTALGFGRNGSSRVMLQSIFRRD</sequence>
<feature type="domain" description="Type 4 fimbrial biogenesis protein PilX N-terminal" evidence="2">
    <location>
        <begin position="8"/>
        <end position="57"/>
    </location>
</feature>
<dbReference type="EMBL" id="AAOE01000034">
    <property type="protein sequence ID" value="EAR07709.1"/>
    <property type="molecule type" value="Genomic_DNA"/>
</dbReference>
<gene>
    <name evidence="3" type="ORF">MED297_18211</name>
</gene>
<dbReference type="Pfam" id="PF14341">
    <property type="entry name" value="PilX_N"/>
    <property type="match status" value="1"/>
</dbReference>